<sequence>MALRLQDDVWICHRRACRTNEATKHSLCVRHGSFFANSKLPVSTIFAVAYFWLREFGSFRTKSFELGVSAKMLTCWERRFRSICSRFYRRHPSIIGGTGAVVQVDETNVTRRKYNRGRIVRRREWLFGGDERGGGRAFMVLVRRRDAAMLTNIILKVIRPGTIIMSDSWRAYSQLSRLPAGYRHLTVNHIVNFVDPHTDAHTQNIESLWQKFKMVPKRKYGLNTKRYTDYIRELLWRREFGELGEIIFNLFEHIAEISPC</sequence>
<protein>
    <recommendedName>
        <fullName evidence="1">ISXO2-like transposase domain-containing protein</fullName>
    </recommendedName>
</protein>
<dbReference type="EMBL" id="KZ347470">
    <property type="protein sequence ID" value="PIO67662.1"/>
    <property type="molecule type" value="Genomic_DNA"/>
</dbReference>
<evidence type="ECO:0000259" key="1">
    <source>
        <dbReference type="SMART" id="SM01126"/>
    </source>
</evidence>
<dbReference type="AlphaFoldDB" id="A0A2G9UD37"/>
<keyword evidence="3" id="KW-1185">Reference proteome</keyword>
<name>A0A2G9UD37_TELCI</name>
<dbReference type="PANTHER" id="PTHR47163:SF2">
    <property type="entry name" value="SI:DKEY-17M8.2"/>
    <property type="match status" value="1"/>
</dbReference>
<dbReference type="InterPro" id="IPR053164">
    <property type="entry name" value="IS1016-like_transposase"/>
</dbReference>
<dbReference type="PANTHER" id="PTHR47163">
    <property type="entry name" value="DDE_TNP_IS1595 DOMAIN-CONTAINING PROTEIN"/>
    <property type="match status" value="1"/>
</dbReference>
<evidence type="ECO:0000313" key="2">
    <source>
        <dbReference type="EMBL" id="PIO67662.1"/>
    </source>
</evidence>
<reference evidence="2 3" key="1">
    <citation type="submission" date="2015-09" db="EMBL/GenBank/DDBJ databases">
        <title>Draft genome of the parasitic nematode Teladorsagia circumcincta isolate WARC Sus (inbred).</title>
        <authorList>
            <person name="Mitreva M."/>
        </authorList>
    </citation>
    <scope>NUCLEOTIDE SEQUENCE [LARGE SCALE GENOMIC DNA]</scope>
    <source>
        <strain evidence="2 3">S</strain>
    </source>
</reference>
<dbReference type="Pfam" id="PF12762">
    <property type="entry name" value="DDE_Tnp_IS1595"/>
    <property type="match status" value="1"/>
</dbReference>
<organism evidence="2 3">
    <name type="scientific">Teladorsagia circumcincta</name>
    <name type="common">Brown stomach worm</name>
    <name type="synonym">Ostertagia circumcincta</name>
    <dbReference type="NCBI Taxonomy" id="45464"/>
    <lineage>
        <taxon>Eukaryota</taxon>
        <taxon>Metazoa</taxon>
        <taxon>Ecdysozoa</taxon>
        <taxon>Nematoda</taxon>
        <taxon>Chromadorea</taxon>
        <taxon>Rhabditida</taxon>
        <taxon>Rhabditina</taxon>
        <taxon>Rhabditomorpha</taxon>
        <taxon>Strongyloidea</taxon>
        <taxon>Trichostrongylidae</taxon>
        <taxon>Teladorsagia</taxon>
    </lineage>
</organism>
<evidence type="ECO:0000313" key="3">
    <source>
        <dbReference type="Proteomes" id="UP000230423"/>
    </source>
</evidence>
<dbReference type="InterPro" id="IPR024445">
    <property type="entry name" value="Tnp_ISXO2-like"/>
</dbReference>
<dbReference type="OrthoDB" id="10052789at2759"/>
<gene>
    <name evidence="2" type="ORF">TELCIR_10579</name>
</gene>
<accession>A0A2G9UD37</accession>
<dbReference type="Proteomes" id="UP000230423">
    <property type="component" value="Unassembled WGS sequence"/>
</dbReference>
<proteinExistence type="predicted"/>
<dbReference type="SMART" id="SM01126">
    <property type="entry name" value="DDE_Tnp_IS1595"/>
    <property type="match status" value="1"/>
</dbReference>
<feature type="domain" description="ISXO2-like transposase" evidence="1">
    <location>
        <begin position="94"/>
        <end position="239"/>
    </location>
</feature>